<dbReference type="EMBL" id="CM042891">
    <property type="protein sequence ID" value="KAI4302116.1"/>
    <property type="molecule type" value="Genomic_DNA"/>
</dbReference>
<evidence type="ECO:0000313" key="2">
    <source>
        <dbReference type="Proteomes" id="UP001057402"/>
    </source>
</evidence>
<comment type="caution">
    <text evidence="1">The sequence shown here is derived from an EMBL/GenBank/DDBJ whole genome shotgun (WGS) entry which is preliminary data.</text>
</comment>
<sequence length="457" mass="51649">MSLAYVFLAILLMPSRVIEIRVAATDVSKMFLDSPDDSDKGTKWAVLVAGSKDFGNYRHQADVCHAYQIMRRGGLKDENIIVFMYDDIANHPENPTPGIIINKPDGPDVYQGVPKDYTGNATTKENLYAVLLGNKKQLKGGSGKVLNSGPDYRVFFYYADHGAPGLLSMPVGEDVLARELNHVFKKMHSSRKYKSMVVYVEACESGSIFDGLLPENIGIYATTASNPHESSFGYYCDSSQYNTCLGDLYSIAWMEDVDKGDTSKETLREQYQVVKTRTILSHVMQYGDKMMEKHYLSMYFGKPQAVPFISSDFNQRREVENQSFLSQRDAELFYFHRKVEKAPIGSTERAAAQQRLNDELTRRRKADTTMEMLVNSFYRGFGLLFSSVLSREQTSGQPVVDDWDCLEAMVRTYERHCGRMSTYGKKYLRVLANMCNNGITIEQMEEVLIGACGVKSD</sequence>
<dbReference type="Proteomes" id="UP001057402">
    <property type="component" value="Chromosome 12"/>
</dbReference>
<evidence type="ECO:0000313" key="1">
    <source>
        <dbReference type="EMBL" id="KAI4302116.1"/>
    </source>
</evidence>
<keyword evidence="2" id="KW-1185">Reference proteome</keyword>
<organism evidence="1 2">
    <name type="scientific">Melastoma candidum</name>
    <dbReference type="NCBI Taxonomy" id="119954"/>
    <lineage>
        <taxon>Eukaryota</taxon>
        <taxon>Viridiplantae</taxon>
        <taxon>Streptophyta</taxon>
        <taxon>Embryophyta</taxon>
        <taxon>Tracheophyta</taxon>
        <taxon>Spermatophyta</taxon>
        <taxon>Magnoliopsida</taxon>
        <taxon>eudicotyledons</taxon>
        <taxon>Gunneridae</taxon>
        <taxon>Pentapetalae</taxon>
        <taxon>rosids</taxon>
        <taxon>malvids</taxon>
        <taxon>Myrtales</taxon>
        <taxon>Melastomataceae</taxon>
        <taxon>Melastomatoideae</taxon>
        <taxon>Melastomateae</taxon>
        <taxon>Melastoma</taxon>
    </lineage>
</organism>
<name>A0ACB9KY92_9MYRT</name>
<proteinExistence type="predicted"/>
<reference evidence="2" key="1">
    <citation type="journal article" date="2023" name="Front. Plant Sci.">
        <title>Chromosomal-level genome assembly of Melastoma candidum provides insights into trichome evolution.</title>
        <authorList>
            <person name="Zhong Y."/>
            <person name="Wu W."/>
            <person name="Sun C."/>
            <person name="Zou P."/>
            <person name="Liu Y."/>
            <person name="Dai S."/>
            <person name="Zhou R."/>
        </authorList>
    </citation>
    <scope>NUCLEOTIDE SEQUENCE [LARGE SCALE GENOMIC DNA]</scope>
</reference>
<protein>
    <submittedName>
        <fullName evidence="1">Uncharacterized protein</fullName>
    </submittedName>
</protein>
<accession>A0ACB9KY92</accession>
<gene>
    <name evidence="1" type="ORF">MLD38_037902</name>
</gene>